<reference evidence="1" key="1">
    <citation type="submission" date="2018-05" db="EMBL/GenBank/DDBJ databases">
        <authorList>
            <person name="Lanie J.A."/>
            <person name="Ng W.-L."/>
            <person name="Kazmierczak K.M."/>
            <person name="Andrzejewski T.M."/>
            <person name="Davidsen T.M."/>
            <person name="Wayne K.J."/>
            <person name="Tettelin H."/>
            <person name="Glass J.I."/>
            <person name="Rusch D."/>
            <person name="Podicherti R."/>
            <person name="Tsui H.-C.T."/>
            <person name="Winkler M.E."/>
        </authorList>
    </citation>
    <scope>NUCLEOTIDE SEQUENCE</scope>
</reference>
<protein>
    <submittedName>
        <fullName evidence="1">Uncharacterized protein</fullName>
    </submittedName>
</protein>
<name>A0A381TY22_9ZZZZ</name>
<dbReference type="AlphaFoldDB" id="A0A381TY22"/>
<gene>
    <name evidence="1" type="ORF">METZ01_LOCUS73603</name>
</gene>
<dbReference type="EMBL" id="UINC01005348">
    <property type="protein sequence ID" value="SVA20749.1"/>
    <property type="molecule type" value="Genomic_DNA"/>
</dbReference>
<sequence length="22" mass="2546">MVSLKLIIILKRQDKTSNCRDA</sequence>
<accession>A0A381TY22</accession>
<proteinExistence type="predicted"/>
<evidence type="ECO:0000313" key="1">
    <source>
        <dbReference type="EMBL" id="SVA20749.1"/>
    </source>
</evidence>
<organism evidence="1">
    <name type="scientific">marine metagenome</name>
    <dbReference type="NCBI Taxonomy" id="408172"/>
    <lineage>
        <taxon>unclassified sequences</taxon>
        <taxon>metagenomes</taxon>
        <taxon>ecological metagenomes</taxon>
    </lineage>
</organism>